<keyword evidence="3" id="KW-1185">Reference proteome</keyword>
<evidence type="ECO:0000313" key="2">
    <source>
        <dbReference type="EMBL" id="ACD95167.1"/>
    </source>
</evidence>
<dbReference type="HOGENOM" id="CLU_088953_1_0_7"/>
<dbReference type="EMBL" id="CP001089">
    <property type="protein sequence ID" value="ACD95167.1"/>
    <property type="molecule type" value="Genomic_DNA"/>
</dbReference>
<sequence>MSVRAAYLHNQKGFTYLIALLAVMLIGIMLGAAGTSWKNVMQREREEELLFRGMQIQDAIGRWHQPQGNVQQHAATPLNDLKDLLRDPRTPATVRYLRKLYRDPITNQDWVLIGEPARGIIGVASSSTERVIKKDNFPDQLQDLVNKERYDQWQFVYKPTQKTVQQAVQVSR</sequence>
<dbReference type="Proteomes" id="UP000002420">
    <property type="component" value="Chromosome"/>
</dbReference>
<gene>
    <name evidence="2" type="ordered locus">Glov_1448</name>
</gene>
<feature type="transmembrane region" description="Helical" evidence="1">
    <location>
        <begin position="14"/>
        <end position="35"/>
    </location>
</feature>
<dbReference type="RefSeq" id="WP_012469509.1">
    <property type="nucleotide sequence ID" value="NC_010814.1"/>
</dbReference>
<keyword evidence="1" id="KW-0472">Membrane</keyword>
<name>B3E8D0_TRIL1</name>
<accession>B3E8D0</accession>
<evidence type="ECO:0000256" key="1">
    <source>
        <dbReference type="SAM" id="Phobius"/>
    </source>
</evidence>
<dbReference type="OrthoDB" id="5608857at2"/>
<dbReference type="eggNOG" id="COG2165">
    <property type="taxonomic scope" value="Bacteria"/>
</dbReference>
<reference evidence="2 3" key="1">
    <citation type="submission" date="2008-05" db="EMBL/GenBank/DDBJ databases">
        <title>Complete sequence of chromosome of Geobacter lovleyi SZ.</title>
        <authorList>
            <consortium name="US DOE Joint Genome Institute"/>
            <person name="Lucas S."/>
            <person name="Copeland A."/>
            <person name="Lapidus A."/>
            <person name="Glavina del Rio T."/>
            <person name="Dalin E."/>
            <person name="Tice H."/>
            <person name="Bruce D."/>
            <person name="Goodwin L."/>
            <person name="Pitluck S."/>
            <person name="Chertkov O."/>
            <person name="Meincke L."/>
            <person name="Brettin T."/>
            <person name="Detter J.C."/>
            <person name="Han C."/>
            <person name="Tapia R."/>
            <person name="Kuske C.R."/>
            <person name="Schmutz J."/>
            <person name="Larimer F."/>
            <person name="Land M."/>
            <person name="Hauser L."/>
            <person name="Kyrpides N."/>
            <person name="Mikhailova N."/>
            <person name="Sung Y."/>
            <person name="Fletcher K.E."/>
            <person name="Ritalahti K.M."/>
            <person name="Loeffler F.E."/>
            <person name="Richardson P."/>
        </authorList>
    </citation>
    <scope>NUCLEOTIDE SEQUENCE [LARGE SCALE GENOMIC DNA]</scope>
    <source>
        <strain evidence="3">ATCC BAA-1151 / DSM 17278 / SZ</strain>
    </source>
</reference>
<organism evidence="2 3">
    <name type="scientific">Trichlorobacter lovleyi (strain ATCC BAA-1151 / DSM 17278 / SZ)</name>
    <name type="common">Geobacter lovleyi</name>
    <dbReference type="NCBI Taxonomy" id="398767"/>
    <lineage>
        <taxon>Bacteria</taxon>
        <taxon>Pseudomonadati</taxon>
        <taxon>Thermodesulfobacteriota</taxon>
        <taxon>Desulfuromonadia</taxon>
        <taxon>Geobacterales</taxon>
        <taxon>Geobacteraceae</taxon>
        <taxon>Trichlorobacter</taxon>
    </lineage>
</organism>
<dbReference type="AlphaFoldDB" id="B3E8D0"/>
<proteinExistence type="predicted"/>
<dbReference type="STRING" id="398767.Glov_1448"/>
<evidence type="ECO:0008006" key="4">
    <source>
        <dbReference type="Google" id="ProtNLM"/>
    </source>
</evidence>
<keyword evidence="1" id="KW-1133">Transmembrane helix</keyword>
<protein>
    <recommendedName>
        <fullName evidence="4">Type II secretion system protein</fullName>
    </recommendedName>
</protein>
<dbReference type="KEGG" id="glo:Glov_1448"/>
<keyword evidence="1" id="KW-0812">Transmembrane</keyword>
<evidence type="ECO:0000313" key="3">
    <source>
        <dbReference type="Proteomes" id="UP000002420"/>
    </source>
</evidence>